<dbReference type="EMBL" id="JADBGI010000007">
    <property type="protein sequence ID" value="MBE2998977.1"/>
    <property type="molecule type" value="Genomic_DNA"/>
</dbReference>
<dbReference type="Gene3D" id="3.40.50.1000">
    <property type="entry name" value="HAD superfamily/HAD-like"/>
    <property type="match status" value="1"/>
</dbReference>
<keyword evidence="1" id="KW-0378">Hydrolase</keyword>
<sequence>MTELSFDRRDITHIVWDWNGTLLDDNHANLAAVNAVCETFGREPVEMDHWRSVFRRPLVPCYEELLGRTFAEGEWKRVEELYHEGYELHLPTCDLADGVPDVLHTWSGGGGTQSLLSMAAHDHLVPLVTERGLSHHFTRMDGRKFETEHDSKAEHLVLHLENQGIDPAKVVLIGDIDDDARAAQEAGAQPLLVASGLMSRDRLAATGAPVVDSPVAAVNALRGV</sequence>
<protein>
    <submittedName>
        <fullName evidence="1">HAD family hydrolase</fullName>
    </submittedName>
</protein>
<reference evidence="1 2" key="1">
    <citation type="submission" date="2020-09" db="EMBL/GenBank/DDBJ databases">
        <title>Diversity and distribution of actinomycetes associated with coral in the coast of Hainan.</title>
        <authorList>
            <person name="Li F."/>
        </authorList>
    </citation>
    <scope>NUCLEOTIDE SEQUENCE [LARGE SCALE GENOMIC DNA]</scope>
    <source>
        <strain evidence="1 2">HNM0947</strain>
    </source>
</reference>
<evidence type="ECO:0000313" key="2">
    <source>
        <dbReference type="Proteomes" id="UP000806528"/>
    </source>
</evidence>
<dbReference type="SFLD" id="SFLDG01129">
    <property type="entry name" value="C1.5:_HAD__Beta-PGM__Phosphata"/>
    <property type="match status" value="1"/>
</dbReference>
<keyword evidence="2" id="KW-1185">Reference proteome</keyword>
<dbReference type="RefSeq" id="WP_193121614.1">
    <property type="nucleotide sequence ID" value="NZ_JADBGI010000007.1"/>
</dbReference>
<dbReference type="Gene3D" id="1.10.150.240">
    <property type="entry name" value="Putative phosphatase, domain 2"/>
    <property type="match status" value="1"/>
</dbReference>
<dbReference type="PANTHER" id="PTHR43434:SF1">
    <property type="entry name" value="PHOSPHOGLYCOLATE PHOSPHATASE"/>
    <property type="match status" value="1"/>
</dbReference>
<dbReference type="GO" id="GO:0016787">
    <property type="term" value="F:hydrolase activity"/>
    <property type="evidence" value="ECO:0007669"/>
    <property type="project" value="UniProtKB-KW"/>
</dbReference>
<gene>
    <name evidence="1" type="ORF">IDM40_09740</name>
</gene>
<dbReference type="Proteomes" id="UP000806528">
    <property type="component" value="Unassembled WGS sequence"/>
</dbReference>
<dbReference type="InterPro" id="IPR050155">
    <property type="entry name" value="HAD-like_hydrolase_sf"/>
</dbReference>
<evidence type="ECO:0000313" key="1">
    <source>
        <dbReference type="EMBL" id="MBE2998977.1"/>
    </source>
</evidence>
<proteinExistence type="predicted"/>
<dbReference type="InterPro" id="IPR036412">
    <property type="entry name" value="HAD-like_sf"/>
</dbReference>
<name>A0ABR9P583_9ACTN</name>
<comment type="caution">
    <text evidence="1">The sequence shown here is derived from an EMBL/GenBank/DDBJ whole genome shotgun (WGS) entry which is preliminary data.</text>
</comment>
<dbReference type="Pfam" id="PF13419">
    <property type="entry name" value="HAD_2"/>
    <property type="match status" value="1"/>
</dbReference>
<dbReference type="SUPFAM" id="SSF56784">
    <property type="entry name" value="HAD-like"/>
    <property type="match status" value="1"/>
</dbReference>
<dbReference type="SFLD" id="SFLDS00003">
    <property type="entry name" value="Haloacid_Dehalogenase"/>
    <property type="match status" value="1"/>
</dbReference>
<dbReference type="PANTHER" id="PTHR43434">
    <property type="entry name" value="PHOSPHOGLYCOLATE PHOSPHATASE"/>
    <property type="match status" value="1"/>
</dbReference>
<dbReference type="InterPro" id="IPR023198">
    <property type="entry name" value="PGP-like_dom2"/>
</dbReference>
<dbReference type="InterPro" id="IPR041492">
    <property type="entry name" value="HAD_2"/>
</dbReference>
<dbReference type="InterPro" id="IPR023214">
    <property type="entry name" value="HAD_sf"/>
</dbReference>
<organism evidence="1 2">
    <name type="scientific">Nocardiopsis coralli</name>
    <dbReference type="NCBI Taxonomy" id="2772213"/>
    <lineage>
        <taxon>Bacteria</taxon>
        <taxon>Bacillati</taxon>
        <taxon>Actinomycetota</taxon>
        <taxon>Actinomycetes</taxon>
        <taxon>Streptosporangiales</taxon>
        <taxon>Nocardiopsidaceae</taxon>
        <taxon>Nocardiopsis</taxon>
    </lineage>
</organism>
<accession>A0ABR9P583</accession>